<feature type="domain" description="DNA replication/recombination mediator RecO N-terminal" evidence="9">
    <location>
        <begin position="19"/>
        <end position="96"/>
    </location>
</feature>
<dbReference type="SUPFAM" id="SSF57863">
    <property type="entry name" value="ArfGap/RecO-like zinc finger"/>
    <property type="match status" value="1"/>
</dbReference>
<dbReference type="Pfam" id="PF02565">
    <property type="entry name" value="RecO_C"/>
    <property type="match status" value="1"/>
</dbReference>
<evidence type="ECO:0000256" key="7">
    <source>
        <dbReference type="ARBA" id="ARBA00033409"/>
    </source>
</evidence>
<dbReference type="Proteomes" id="UP000003656">
    <property type="component" value="Unassembled WGS sequence"/>
</dbReference>
<sequence length="258" mass="28761">MRWLTHPVAHQSRKEAIVMALYRDEGIVLRTMKLGEADRVITLLTRDHGKVRAVAKGVRRTKSRFGARLEPFMRVDLLLNEGRTFDAIRQAESVSVYAGAITADYDRYRAATIIVEVINDLASTEHEPVGAQYPLLAGALNALATARHEPELISNSYVLRAIAMAGWTPRLDSCVVCGRVDQLTHFSARSGGVMCATDRTPDAIRIQPAERLQLIALLAGDWAALEHSPLLSGTQRLVELWAEQVLERPVRSMRLTEW</sequence>
<accession>D1NSQ3</accession>
<evidence type="ECO:0000256" key="5">
    <source>
        <dbReference type="ARBA" id="ARBA00023172"/>
    </source>
</evidence>
<evidence type="ECO:0000256" key="4">
    <source>
        <dbReference type="ARBA" id="ARBA00022763"/>
    </source>
</evidence>
<evidence type="ECO:0000259" key="9">
    <source>
        <dbReference type="Pfam" id="PF11967"/>
    </source>
</evidence>
<dbReference type="AlphaFoldDB" id="D1NSQ3"/>
<dbReference type="PANTHER" id="PTHR33991:SF1">
    <property type="entry name" value="DNA REPAIR PROTEIN RECO"/>
    <property type="match status" value="1"/>
</dbReference>
<dbReference type="eggNOG" id="COG1381">
    <property type="taxonomic scope" value="Bacteria"/>
</dbReference>
<dbReference type="HAMAP" id="MF_00201">
    <property type="entry name" value="RecO"/>
    <property type="match status" value="1"/>
</dbReference>
<dbReference type="InterPro" id="IPR003717">
    <property type="entry name" value="RecO"/>
</dbReference>
<dbReference type="EMBL" id="ABXB03000001">
    <property type="protein sequence ID" value="EFA23705.1"/>
    <property type="molecule type" value="Genomic_DNA"/>
</dbReference>
<dbReference type="PANTHER" id="PTHR33991">
    <property type="entry name" value="DNA REPAIR PROTEIN RECO"/>
    <property type="match status" value="1"/>
</dbReference>
<dbReference type="InterPro" id="IPR022572">
    <property type="entry name" value="DNA_rep/recomb_RecO_N"/>
</dbReference>
<dbReference type="InterPro" id="IPR012340">
    <property type="entry name" value="NA-bd_OB-fold"/>
</dbReference>
<keyword evidence="5 8" id="KW-0233">DNA recombination</keyword>
<dbReference type="Pfam" id="PF11967">
    <property type="entry name" value="RecO_N"/>
    <property type="match status" value="1"/>
</dbReference>
<evidence type="ECO:0000313" key="10">
    <source>
        <dbReference type="EMBL" id="EFA23705.1"/>
    </source>
</evidence>
<dbReference type="InterPro" id="IPR042242">
    <property type="entry name" value="RecO_C"/>
</dbReference>
<evidence type="ECO:0000256" key="8">
    <source>
        <dbReference type="HAMAP-Rule" id="MF_00201"/>
    </source>
</evidence>
<name>D1NSQ3_9BIFI</name>
<dbReference type="Gene3D" id="2.40.50.140">
    <property type="entry name" value="Nucleic acid-binding proteins"/>
    <property type="match status" value="1"/>
</dbReference>
<comment type="function">
    <text evidence="1 8">Involved in DNA repair and RecF pathway recombination.</text>
</comment>
<dbReference type="STRING" id="561180.BIFGAL_02813"/>
<dbReference type="GO" id="GO:0006310">
    <property type="term" value="P:DNA recombination"/>
    <property type="evidence" value="ECO:0007669"/>
    <property type="project" value="UniProtKB-UniRule"/>
</dbReference>
<evidence type="ECO:0000256" key="1">
    <source>
        <dbReference type="ARBA" id="ARBA00003065"/>
    </source>
</evidence>
<comment type="caution">
    <text evidence="10">The sequence shown here is derived from an EMBL/GenBank/DDBJ whole genome shotgun (WGS) entry which is preliminary data.</text>
</comment>
<keyword evidence="6 8" id="KW-0234">DNA repair</keyword>
<comment type="similarity">
    <text evidence="2 8">Belongs to the RecO family.</text>
</comment>
<keyword evidence="4 8" id="KW-0227">DNA damage</keyword>
<dbReference type="InterPro" id="IPR037278">
    <property type="entry name" value="ARFGAP/RecO"/>
</dbReference>
<dbReference type="SUPFAM" id="SSF50249">
    <property type="entry name" value="Nucleic acid-binding proteins"/>
    <property type="match status" value="1"/>
</dbReference>
<evidence type="ECO:0000256" key="2">
    <source>
        <dbReference type="ARBA" id="ARBA00007452"/>
    </source>
</evidence>
<protein>
    <recommendedName>
        <fullName evidence="3 8">DNA repair protein RecO</fullName>
    </recommendedName>
    <alternativeName>
        <fullName evidence="7 8">Recombination protein O</fullName>
    </alternativeName>
</protein>
<organism evidence="10 11">
    <name type="scientific">Bifidobacterium gallicum DSM 20093 = LMG 11596</name>
    <dbReference type="NCBI Taxonomy" id="561180"/>
    <lineage>
        <taxon>Bacteria</taxon>
        <taxon>Bacillati</taxon>
        <taxon>Actinomycetota</taxon>
        <taxon>Actinomycetes</taxon>
        <taxon>Bifidobacteriales</taxon>
        <taxon>Bifidobacteriaceae</taxon>
        <taxon>Bifidobacterium</taxon>
    </lineage>
</organism>
<gene>
    <name evidence="8 10" type="primary">recO</name>
    <name evidence="10" type="ORF">BIFGAL_02813</name>
</gene>
<dbReference type="NCBIfam" id="TIGR00613">
    <property type="entry name" value="reco"/>
    <property type="match status" value="1"/>
</dbReference>
<dbReference type="GO" id="GO:0006302">
    <property type="term" value="P:double-strand break repair"/>
    <property type="evidence" value="ECO:0007669"/>
    <property type="project" value="TreeGrafter"/>
</dbReference>
<dbReference type="Gene3D" id="1.20.1440.120">
    <property type="entry name" value="Recombination protein O, C-terminal domain"/>
    <property type="match status" value="1"/>
</dbReference>
<evidence type="ECO:0000256" key="6">
    <source>
        <dbReference type="ARBA" id="ARBA00023204"/>
    </source>
</evidence>
<proteinExistence type="inferred from homology"/>
<dbReference type="GO" id="GO:0043590">
    <property type="term" value="C:bacterial nucleoid"/>
    <property type="evidence" value="ECO:0007669"/>
    <property type="project" value="TreeGrafter"/>
</dbReference>
<reference evidence="10 11" key="1">
    <citation type="submission" date="2009-11" db="EMBL/GenBank/DDBJ databases">
        <authorList>
            <person name="Weinstock G."/>
            <person name="Sodergren E."/>
            <person name="Clifton S."/>
            <person name="Fulton L."/>
            <person name="Fulton B."/>
            <person name="Courtney L."/>
            <person name="Fronick C."/>
            <person name="Harrison M."/>
            <person name="Strong C."/>
            <person name="Farmer C."/>
            <person name="Delahaunty K."/>
            <person name="Markovic C."/>
            <person name="Hall O."/>
            <person name="Minx P."/>
            <person name="Tomlinson C."/>
            <person name="Mitreva M."/>
            <person name="Nelson J."/>
            <person name="Hou S."/>
            <person name="Wollam A."/>
            <person name="Pepin K.H."/>
            <person name="Johnson M."/>
            <person name="Bhonagiri V."/>
            <person name="Nash W.E."/>
            <person name="Warren W."/>
            <person name="Chinwalla A."/>
            <person name="Mardis E.R."/>
            <person name="Wilson R.K."/>
        </authorList>
    </citation>
    <scope>NUCLEOTIDE SEQUENCE [LARGE SCALE GENOMIC DNA]</scope>
    <source>
        <strain evidence="10 11">DSM 20093</strain>
    </source>
</reference>
<evidence type="ECO:0000313" key="11">
    <source>
        <dbReference type="Proteomes" id="UP000003656"/>
    </source>
</evidence>
<evidence type="ECO:0000256" key="3">
    <source>
        <dbReference type="ARBA" id="ARBA00021310"/>
    </source>
</evidence>